<keyword evidence="3" id="KW-0547">Nucleotide-binding</keyword>
<gene>
    <name evidence="6" type="ORF">LIER_17447</name>
</gene>
<dbReference type="GO" id="GO:0005524">
    <property type="term" value="F:ATP binding"/>
    <property type="evidence" value="ECO:0007669"/>
    <property type="project" value="UniProtKB-KW"/>
</dbReference>
<evidence type="ECO:0000256" key="2">
    <source>
        <dbReference type="ARBA" id="ARBA00022679"/>
    </source>
</evidence>
<comment type="caution">
    <text evidence="6">The sequence shown here is derived from an EMBL/GenBank/DDBJ whole genome shotgun (WGS) entry which is preliminary data.</text>
</comment>
<dbReference type="Proteomes" id="UP001454036">
    <property type="component" value="Unassembled WGS sequence"/>
</dbReference>
<feature type="domain" description="Protein kinase" evidence="5">
    <location>
        <begin position="62"/>
        <end position="163"/>
    </location>
</feature>
<dbReference type="PANTHER" id="PTHR47989">
    <property type="entry name" value="OS01G0750732 PROTEIN"/>
    <property type="match status" value="1"/>
</dbReference>
<keyword evidence="7" id="KW-1185">Reference proteome</keyword>
<evidence type="ECO:0000313" key="7">
    <source>
        <dbReference type="Proteomes" id="UP001454036"/>
    </source>
</evidence>
<name>A0AAV3QAK1_LITER</name>
<keyword evidence="1" id="KW-0418">Kinase</keyword>
<dbReference type="InterPro" id="IPR011009">
    <property type="entry name" value="Kinase-like_dom_sf"/>
</dbReference>
<evidence type="ECO:0000313" key="6">
    <source>
        <dbReference type="EMBL" id="GAA0161035.1"/>
    </source>
</evidence>
<dbReference type="GO" id="GO:0004674">
    <property type="term" value="F:protein serine/threonine kinase activity"/>
    <property type="evidence" value="ECO:0007669"/>
    <property type="project" value="UniProtKB-KW"/>
</dbReference>
<keyword evidence="2" id="KW-0808">Transferase</keyword>
<organism evidence="6 7">
    <name type="scientific">Lithospermum erythrorhizon</name>
    <name type="common">Purple gromwell</name>
    <name type="synonym">Lithospermum officinale var. erythrorhizon</name>
    <dbReference type="NCBI Taxonomy" id="34254"/>
    <lineage>
        <taxon>Eukaryota</taxon>
        <taxon>Viridiplantae</taxon>
        <taxon>Streptophyta</taxon>
        <taxon>Embryophyta</taxon>
        <taxon>Tracheophyta</taxon>
        <taxon>Spermatophyta</taxon>
        <taxon>Magnoliopsida</taxon>
        <taxon>eudicotyledons</taxon>
        <taxon>Gunneridae</taxon>
        <taxon>Pentapetalae</taxon>
        <taxon>asterids</taxon>
        <taxon>lamiids</taxon>
        <taxon>Boraginales</taxon>
        <taxon>Boraginaceae</taxon>
        <taxon>Boraginoideae</taxon>
        <taxon>Lithospermeae</taxon>
        <taxon>Lithospermum</taxon>
    </lineage>
</organism>
<dbReference type="FunFam" id="3.30.200.20:FF:000178">
    <property type="entry name" value="serine/threonine-protein kinase PBS1-like"/>
    <property type="match status" value="1"/>
</dbReference>
<reference evidence="6 7" key="1">
    <citation type="submission" date="2024-01" db="EMBL/GenBank/DDBJ databases">
        <title>The complete chloroplast genome sequence of Lithospermum erythrorhizon: insights into the phylogenetic relationship among Boraginaceae species and the maternal lineages of purple gromwells.</title>
        <authorList>
            <person name="Okada T."/>
            <person name="Watanabe K."/>
        </authorList>
    </citation>
    <scope>NUCLEOTIDE SEQUENCE [LARGE SCALE GENOMIC DNA]</scope>
</reference>
<evidence type="ECO:0000256" key="1">
    <source>
        <dbReference type="ARBA" id="ARBA00022527"/>
    </source>
</evidence>
<dbReference type="InterPro" id="IPR001245">
    <property type="entry name" value="Ser-Thr/Tyr_kinase_cat_dom"/>
</dbReference>
<dbReference type="Gene3D" id="3.30.200.20">
    <property type="entry name" value="Phosphorylase Kinase, domain 1"/>
    <property type="match status" value="1"/>
</dbReference>
<evidence type="ECO:0000256" key="4">
    <source>
        <dbReference type="ARBA" id="ARBA00022840"/>
    </source>
</evidence>
<dbReference type="PANTHER" id="PTHR47989:SF47">
    <property type="entry name" value="SERINE_THREONINE-PROTEIN KINASE PBL28-RELATED"/>
    <property type="match status" value="1"/>
</dbReference>
<evidence type="ECO:0000256" key="3">
    <source>
        <dbReference type="ARBA" id="ARBA00022741"/>
    </source>
</evidence>
<keyword evidence="4" id="KW-0067">ATP-binding</keyword>
<dbReference type="Pfam" id="PF07714">
    <property type="entry name" value="PK_Tyr_Ser-Thr"/>
    <property type="match status" value="1"/>
</dbReference>
<evidence type="ECO:0000259" key="5">
    <source>
        <dbReference type="PROSITE" id="PS50011"/>
    </source>
</evidence>
<keyword evidence="1" id="KW-0723">Serine/threonine-protein kinase</keyword>
<sequence length="163" mass="19018">MPYGLVSAWNKRRRRKSEDLMNPWIYKSLKNWQIEDQMPPVKRQHSSLVSTLREMEEATCNFTNDNLLRKDGFGKVYKGTLRFGEVVAIKKMELPPFKAEGEREFRVEVDIVSRLYHPNLVSLIGYCADGKNRFLVVYEYMHKGNLQDLLNVSSANFVFCCTS</sequence>
<protein>
    <recommendedName>
        <fullName evidence="5">Protein kinase domain-containing protein</fullName>
    </recommendedName>
</protein>
<dbReference type="PROSITE" id="PS50011">
    <property type="entry name" value="PROTEIN_KINASE_DOM"/>
    <property type="match status" value="1"/>
</dbReference>
<dbReference type="SUPFAM" id="SSF56112">
    <property type="entry name" value="Protein kinase-like (PK-like)"/>
    <property type="match status" value="1"/>
</dbReference>
<dbReference type="EMBL" id="BAABME010004063">
    <property type="protein sequence ID" value="GAA0161035.1"/>
    <property type="molecule type" value="Genomic_DNA"/>
</dbReference>
<proteinExistence type="predicted"/>
<accession>A0AAV3QAK1</accession>
<dbReference type="InterPro" id="IPR000719">
    <property type="entry name" value="Prot_kinase_dom"/>
</dbReference>
<dbReference type="AlphaFoldDB" id="A0AAV3QAK1"/>